<evidence type="ECO:0000313" key="3">
    <source>
        <dbReference type="Proteomes" id="UP000673691"/>
    </source>
</evidence>
<organism evidence="2 3">
    <name type="scientific">Olpidium bornovanus</name>
    <dbReference type="NCBI Taxonomy" id="278681"/>
    <lineage>
        <taxon>Eukaryota</taxon>
        <taxon>Fungi</taxon>
        <taxon>Fungi incertae sedis</taxon>
        <taxon>Olpidiomycota</taxon>
        <taxon>Olpidiomycotina</taxon>
        <taxon>Olpidiomycetes</taxon>
        <taxon>Olpidiales</taxon>
        <taxon>Olpidiaceae</taxon>
        <taxon>Olpidium</taxon>
    </lineage>
</organism>
<dbReference type="EMBL" id="JAEFCI010007923">
    <property type="protein sequence ID" value="KAG5458781.1"/>
    <property type="molecule type" value="Genomic_DNA"/>
</dbReference>
<comment type="caution">
    <text evidence="2">The sequence shown here is derived from an EMBL/GenBank/DDBJ whole genome shotgun (WGS) entry which is preliminary data.</text>
</comment>
<keyword evidence="3" id="KW-1185">Reference proteome</keyword>
<accession>A0A8H8DHU5</accession>
<evidence type="ECO:0000256" key="1">
    <source>
        <dbReference type="SAM" id="MobiDB-lite"/>
    </source>
</evidence>
<feature type="region of interest" description="Disordered" evidence="1">
    <location>
        <begin position="116"/>
        <end position="136"/>
    </location>
</feature>
<proteinExistence type="predicted"/>
<sequence>MGKFPLTEQSDGYCWIPSRRSPRWMGRPLSRSSTATCSQEPIDFGFKRVLPWRFFSDPSALFSLGTGYSNDSVSFQPHTNSNGSRAALREHCVNSNPASFCKIPFQANDRMARFPGPQSKEHLRAAGHSHLHFTGR</sequence>
<protein>
    <submittedName>
        <fullName evidence="2">Uncharacterized protein</fullName>
    </submittedName>
</protein>
<name>A0A8H8DHU5_9FUNG</name>
<reference evidence="2 3" key="1">
    <citation type="journal article" name="Sci. Rep.">
        <title>Genome-scale phylogenetic analyses confirm Olpidium as the closest living zoosporic fungus to the non-flagellated, terrestrial fungi.</title>
        <authorList>
            <person name="Chang Y."/>
            <person name="Rochon D."/>
            <person name="Sekimoto S."/>
            <person name="Wang Y."/>
            <person name="Chovatia M."/>
            <person name="Sandor L."/>
            <person name="Salamov A."/>
            <person name="Grigoriev I.V."/>
            <person name="Stajich J.E."/>
            <person name="Spatafora J.W."/>
        </authorList>
    </citation>
    <scope>NUCLEOTIDE SEQUENCE [LARGE SCALE GENOMIC DNA]</scope>
    <source>
        <strain evidence="2">S191</strain>
    </source>
</reference>
<dbReference type="Proteomes" id="UP000673691">
    <property type="component" value="Unassembled WGS sequence"/>
</dbReference>
<feature type="compositionally biased region" description="Basic residues" evidence="1">
    <location>
        <begin position="125"/>
        <end position="136"/>
    </location>
</feature>
<evidence type="ECO:0000313" key="2">
    <source>
        <dbReference type="EMBL" id="KAG5458781.1"/>
    </source>
</evidence>
<dbReference type="AlphaFoldDB" id="A0A8H8DHU5"/>
<gene>
    <name evidence="2" type="ORF">BJ554DRAFT_936</name>
</gene>